<reference evidence="1 2" key="1">
    <citation type="submission" date="2017-05" db="EMBL/GenBank/DDBJ databases">
        <authorList>
            <person name="Song R."/>
            <person name="Chenine A.L."/>
            <person name="Ruprecht R.M."/>
        </authorList>
    </citation>
    <scope>NUCLEOTIDE SEQUENCE [LARGE SCALE GENOMIC DNA]</scope>
</reference>
<evidence type="ECO:0000313" key="1">
    <source>
        <dbReference type="EMBL" id="ARV77424.1"/>
    </source>
</evidence>
<gene>
    <name evidence="1" type="ORF">NOXIFER_259</name>
</gene>
<dbReference type="Proteomes" id="UP000224829">
    <property type="component" value="Segment"/>
</dbReference>
<accession>A0A1Y0SXS0</accession>
<dbReference type="EMBL" id="MF063068">
    <property type="protein sequence ID" value="ARV77424.1"/>
    <property type="molecule type" value="Genomic_DNA"/>
</dbReference>
<sequence>MMHPFKHRGISRDVQGIINQLKDTLGNVIGLVSGADTMAHAVDEDGILSVFWKGLLSFKIDMARNWSPEFTGSLMRIEIGTIVEWYARDLEKPMELDEGTNWFLKFESFYGIHRRVFRKLGPEYDKIEKAFEDELSANGETVWPVIVHILKARNWILENHHYELEKIDDITYRITGVDPKLPTGYYTVEFRFRGVIEDAMLKACLDEPEGKDLPE</sequence>
<organism evidence="1 2">
    <name type="scientific">Pseudomonas phage Noxifer</name>
    <dbReference type="NCBI Taxonomy" id="2006684"/>
    <lineage>
        <taxon>Viruses</taxon>
        <taxon>Duplodnaviria</taxon>
        <taxon>Heunggongvirae</taxon>
        <taxon>Uroviricota</taxon>
        <taxon>Caudoviricetes</taxon>
        <taxon>Chimalliviridae</taxon>
        <taxon>Noxifervirus</taxon>
        <taxon>Noxifervirus noxifer</taxon>
    </lineage>
</organism>
<protein>
    <submittedName>
        <fullName evidence="1">Uncharacterized protein</fullName>
    </submittedName>
</protein>
<evidence type="ECO:0000313" key="2">
    <source>
        <dbReference type="Proteomes" id="UP000224829"/>
    </source>
</evidence>
<keyword evidence="2" id="KW-1185">Reference proteome</keyword>
<proteinExistence type="predicted"/>
<name>A0A1Y0SXS0_9CAUD</name>